<dbReference type="GO" id="GO:0032543">
    <property type="term" value="P:mitochondrial translation"/>
    <property type="evidence" value="ECO:0007669"/>
    <property type="project" value="UniProtKB-ARBA"/>
</dbReference>
<protein>
    <recommendedName>
        <fullName evidence="9">Prokaryotic-type class I peptide chain release factors domain-containing protein</fullName>
    </recommendedName>
</protein>
<dbReference type="PANTHER" id="PTHR24096:SF149">
    <property type="entry name" value="AMP-BINDING DOMAIN-CONTAINING PROTEIN-RELATED"/>
    <property type="match status" value="1"/>
</dbReference>
<evidence type="ECO:0000259" key="5">
    <source>
        <dbReference type="Pfam" id="PF00501"/>
    </source>
</evidence>
<keyword evidence="2" id="KW-0436">Ligase</keyword>
<evidence type="ECO:0000259" key="4">
    <source>
        <dbReference type="Pfam" id="PF00472"/>
    </source>
</evidence>
<dbReference type="AlphaFoldDB" id="A0A0D2E7U5"/>
<feature type="domain" description="Prokaryotic-type class I peptide chain release factors" evidence="4">
    <location>
        <begin position="550"/>
        <end position="675"/>
    </location>
</feature>
<feature type="compositionally biased region" description="Basic and acidic residues" evidence="3">
    <location>
        <begin position="644"/>
        <end position="661"/>
    </location>
</feature>
<dbReference type="InterPro" id="IPR000873">
    <property type="entry name" value="AMP-dep_synth/lig_dom"/>
</dbReference>
<evidence type="ECO:0000256" key="1">
    <source>
        <dbReference type="ARBA" id="ARBA00006432"/>
    </source>
</evidence>
<keyword evidence="8" id="KW-1185">Reference proteome</keyword>
<dbReference type="InterPro" id="IPR025110">
    <property type="entry name" value="AMP-bd_C"/>
</dbReference>
<dbReference type="Proteomes" id="UP000053342">
    <property type="component" value="Unassembled WGS sequence"/>
</dbReference>
<evidence type="ECO:0000256" key="2">
    <source>
        <dbReference type="ARBA" id="ARBA00022598"/>
    </source>
</evidence>
<dbReference type="GO" id="GO:0016405">
    <property type="term" value="F:CoA-ligase activity"/>
    <property type="evidence" value="ECO:0007669"/>
    <property type="project" value="TreeGrafter"/>
</dbReference>
<sequence>MVIYKSNVKVDIPRDLNLTELLHSSARSPPVPENHIVFEDDLQGRRLSIGDLRRNAGAIAYALKERYRPRDQSRWTVILPNCVAIIEAAHAVLWLGGVFCPVNHQLPVQDFTHALLLTESEYIIAYGPIIRKVEKAIESARQKNPSFPRPQIIVALAANPSPPYKDLYQDIAYEKSLPVPHYDNTEDRIASIHLSSGTTGLPKGVRLSHLNYVANVHQLWTHDPNRWTPEESVLSFTPFVHLANGTIPFFLGPWTGMRHIIMTSVDINEFARTVQRTRPTTVQIVPPVARQLFLNELDKTYDFSSVKRATGSIGKATTAEVDRYFGPGKWTLLNMYGMTEAACWIAANRITDRVAPDELGPILPGMEARLMKDDRTDAPAGGPGELWLRGTNITKGYLNNEKANTEAFPEEGWFNTGDVVSVSAQGVFKLAGRTKELIKYNGFQVSPTELEQYISGHPAVADCAVTYTLDAYKVELPTAYIVLKDHGQEKATKLAQLREIHESVDRQVAGYKKLRGGLSAKAQLPDYDYDAARAWYKSYKATESLQGLGEVTYSRSRGPGGQNVNKVNSKAQLRVPVDGLLALLPSVLHKGILSSRYYAEKSSSLVIQADDSRKQQANRDTCYRKLNELIVDVYKHNVPGETTEDQKEKVQKLQKAENEARLKRKHLQSSKKQSRSKGSLD</sequence>
<gene>
    <name evidence="7" type="ORF">PV06_04935</name>
</gene>
<evidence type="ECO:0000313" key="8">
    <source>
        <dbReference type="Proteomes" id="UP000053342"/>
    </source>
</evidence>
<feature type="region of interest" description="Disordered" evidence="3">
    <location>
        <begin position="641"/>
        <end position="681"/>
    </location>
</feature>
<dbReference type="HOGENOM" id="CLU_000022_59_2_1"/>
<comment type="similarity">
    <text evidence="1">Belongs to the ATP-dependent AMP-binding enzyme family.</text>
</comment>
<dbReference type="VEuPathDB" id="FungiDB:PV06_04935"/>
<dbReference type="Pfam" id="PF13193">
    <property type="entry name" value="AMP-binding_C"/>
    <property type="match status" value="1"/>
</dbReference>
<dbReference type="Gene3D" id="3.40.50.12780">
    <property type="entry name" value="N-terminal domain of ligase-like"/>
    <property type="match status" value="1"/>
</dbReference>
<dbReference type="GeneID" id="27357009"/>
<feature type="compositionally biased region" description="Basic residues" evidence="3">
    <location>
        <begin position="662"/>
        <end position="675"/>
    </location>
</feature>
<dbReference type="Pfam" id="PF00472">
    <property type="entry name" value="RF-1"/>
    <property type="match status" value="1"/>
</dbReference>
<dbReference type="InterPro" id="IPR020845">
    <property type="entry name" value="AMP-binding_CS"/>
</dbReference>
<dbReference type="RefSeq" id="XP_016264095.1">
    <property type="nucleotide sequence ID" value="XM_016405889.1"/>
</dbReference>
<reference evidence="7 8" key="1">
    <citation type="submission" date="2015-01" db="EMBL/GenBank/DDBJ databases">
        <title>The Genome Sequence of Exophiala oligosperma CBS72588.</title>
        <authorList>
            <consortium name="The Broad Institute Genomics Platform"/>
            <person name="Cuomo C."/>
            <person name="de Hoog S."/>
            <person name="Gorbushina A."/>
            <person name="Stielow B."/>
            <person name="Teixiera M."/>
            <person name="Abouelleil A."/>
            <person name="Chapman S.B."/>
            <person name="Priest M."/>
            <person name="Young S.K."/>
            <person name="Wortman J."/>
            <person name="Nusbaum C."/>
            <person name="Birren B."/>
        </authorList>
    </citation>
    <scope>NUCLEOTIDE SEQUENCE [LARGE SCALE GENOMIC DNA]</scope>
    <source>
        <strain evidence="7 8">CBS 72588</strain>
    </source>
</reference>
<dbReference type="SUPFAM" id="SSF56801">
    <property type="entry name" value="Acetyl-CoA synthetase-like"/>
    <property type="match status" value="1"/>
</dbReference>
<dbReference type="GO" id="GO:0005739">
    <property type="term" value="C:mitochondrion"/>
    <property type="evidence" value="ECO:0007669"/>
    <property type="project" value="UniProtKB-ARBA"/>
</dbReference>
<dbReference type="PROSITE" id="PS00455">
    <property type="entry name" value="AMP_BINDING"/>
    <property type="match status" value="1"/>
</dbReference>
<name>A0A0D2E7U5_9EURO</name>
<feature type="domain" description="AMP-dependent synthetase/ligase" evidence="5">
    <location>
        <begin position="34"/>
        <end position="398"/>
    </location>
</feature>
<organism evidence="7 8">
    <name type="scientific">Exophiala oligosperma</name>
    <dbReference type="NCBI Taxonomy" id="215243"/>
    <lineage>
        <taxon>Eukaryota</taxon>
        <taxon>Fungi</taxon>
        <taxon>Dikarya</taxon>
        <taxon>Ascomycota</taxon>
        <taxon>Pezizomycotina</taxon>
        <taxon>Eurotiomycetes</taxon>
        <taxon>Chaetothyriomycetidae</taxon>
        <taxon>Chaetothyriales</taxon>
        <taxon>Herpotrichiellaceae</taxon>
        <taxon>Exophiala</taxon>
    </lineage>
</organism>
<dbReference type="InterPro" id="IPR042099">
    <property type="entry name" value="ANL_N_sf"/>
</dbReference>
<dbReference type="STRING" id="215243.A0A0D2E7U5"/>
<dbReference type="EMBL" id="KN847335">
    <property type="protein sequence ID" value="KIW43879.1"/>
    <property type="molecule type" value="Genomic_DNA"/>
</dbReference>
<evidence type="ECO:0000259" key="6">
    <source>
        <dbReference type="Pfam" id="PF13193"/>
    </source>
</evidence>
<dbReference type="SUPFAM" id="SSF110916">
    <property type="entry name" value="Peptidyl-tRNA hydrolase domain-like"/>
    <property type="match status" value="1"/>
</dbReference>
<evidence type="ECO:0008006" key="9">
    <source>
        <dbReference type="Google" id="ProtNLM"/>
    </source>
</evidence>
<evidence type="ECO:0000256" key="3">
    <source>
        <dbReference type="SAM" id="MobiDB-lite"/>
    </source>
</evidence>
<dbReference type="Gene3D" id="3.30.160.20">
    <property type="match status" value="1"/>
</dbReference>
<feature type="domain" description="AMP-binding enzyme C-terminal" evidence="6">
    <location>
        <begin position="449"/>
        <end position="515"/>
    </location>
</feature>
<dbReference type="InterPro" id="IPR000352">
    <property type="entry name" value="Pep_chain_release_fac_I"/>
</dbReference>
<accession>A0A0D2E7U5</accession>
<proteinExistence type="inferred from homology"/>
<dbReference type="Gene3D" id="3.30.300.30">
    <property type="match status" value="1"/>
</dbReference>
<dbReference type="GO" id="GO:0003747">
    <property type="term" value="F:translation release factor activity"/>
    <property type="evidence" value="ECO:0007669"/>
    <property type="project" value="InterPro"/>
</dbReference>
<dbReference type="OrthoDB" id="1898221at2759"/>
<evidence type="ECO:0000313" key="7">
    <source>
        <dbReference type="EMBL" id="KIW43879.1"/>
    </source>
</evidence>
<dbReference type="PANTHER" id="PTHR24096">
    <property type="entry name" value="LONG-CHAIN-FATTY-ACID--COA LIGASE"/>
    <property type="match status" value="1"/>
</dbReference>
<dbReference type="InterPro" id="IPR045851">
    <property type="entry name" value="AMP-bd_C_sf"/>
</dbReference>
<dbReference type="Pfam" id="PF00501">
    <property type="entry name" value="AMP-binding"/>
    <property type="match status" value="1"/>
</dbReference>